<accession>A0A3P3ZLY4</accession>
<name>A0A3P3ZLY4_9ZZZZ</name>
<evidence type="ECO:0000256" key="1">
    <source>
        <dbReference type="SAM" id="MobiDB-lite"/>
    </source>
</evidence>
<proteinExistence type="predicted"/>
<organism evidence="2">
    <name type="scientific">mine drainage metagenome</name>
    <dbReference type="NCBI Taxonomy" id="410659"/>
    <lineage>
        <taxon>unclassified sequences</taxon>
        <taxon>metagenomes</taxon>
        <taxon>ecological metagenomes</taxon>
    </lineage>
</organism>
<protein>
    <submittedName>
        <fullName evidence="2">Uncharacterized protein</fullName>
    </submittedName>
</protein>
<reference evidence="2" key="1">
    <citation type="submission" date="2018-10" db="EMBL/GenBank/DDBJ databases">
        <authorList>
            <person name="Plewniak F."/>
        </authorList>
    </citation>
    <scope>NUCLEOTIDE SEQUENCE</scope>
</reference>
<evidence type="ECO:0000313" key="2">
    <source>
        <dbReference type="EMBL" id="VAY86983.1"/>
    </source>
</evidence>
<dbReference type="AlphaFoldDB" id="A0A3P3ZLY4"/>
<sequence length="112" mass="12389">MPNIDPMKKLWLLFTQAVTLCAGGLFALSFFRHISPDELPPPWPTAARPFSSASSSSAPVGTPAGEPLGSYRDAVLPRCCPPRHAHRRQHIYTQNPAAPRRSPSRRSPSIFW</sequence>
<dbReference type="EMBL" id="UOYP01000068">
    <property type="protein sequence ID" value="VAY86983.1"/>
    <property type="molecule type" value="Genomic_DNA"/>
</dbReference>
<gene>
    <name evidence="2" type="ORF">CARN8_160009</name>
</gene>
<feature type="region of interest" description="Disordered" evidence="1">
    <location>
        <begin position="85"/>
        <end position="112"/>
    </location>
</feature>
<feature type="compositionally biased region" description="Low complexity" evidence="1">
    <location>
        <begin position="96"/>
        <end position="112"/>
    </location>
</feature>
<feature type="region of interest" description="Disordered" evidence="1">
    <location>
        <begin position="43"/>
        <end position="69"/>
    </location>
</feature>